<reference evidence="2 3" key="1">
    <citation type="submission" date="2016-11" db="EMBL/GenBank/DDBJ databases">
        <authorList>
            <person name="Jaros S."/>
            <person name="Januszkiewicz K."/>
            <person name="Wedrychowicz H."/>
        </authorList>
    </citation>
    <scope>NUCLEOTIDE SEQUENCE [LARGE SCALE GENOMIC DNA]</scope>
    <source>
        <strain evidence="2 3">DSM 46144</strain>
    </source>
</reference>
<organism evidence="2 3">
    <name type="scientific">Cryptosporangium aurantiacum</name>
    <dbReference type="NCBI Taxonomy" id="134849"/>
    <lineage>
        <taxon>Bacteria</taxon>
        <taxon>Bacillati</taxon>
        <taxon>Actinomycetota</taxon>
        <taxon>Actinomycetes</taxon>
        <taxon>Cryptosporangiales</taxon>
        <taxon>Cryptosporangiaceae</taxon>
        <taxon>Cryptosporangium</taxon>
    </lineage>
</organism>
<name>A0A1M7R268_9ACTN</name>
<evidence type="ECO:0000313" key="2">
    <source>
        <dbReference type="EMBL" id="SHN38803.1"/>
    </source>
</evidence>
<feature type="compositionally biased region" description="Basic and acidic residues" evidence="1">
    <location>
        <begin position="125"/>
        <end position="137"/>
    </location>
</feature>
<dbReference type="Proteomes" id="UP000184440">
    <property type="component" value="Unassembled WGS sequence"/>
</dbReference>
<evidence type="ECO:0000313" key="3">
    <source>
        <dbReference type="Proteomes" id="UP000184440"/>
    </source>
</evidence>
<sequence length="137" mass="15900">MTITPDEPATFRFDETWAHASDCGHQKLRTWLREEVARGLECPRDPDEFSDDDLIRLRATHLMWCDTDMCLSDGSWLDILAMEPVDVEDDDEDAAGFAPEVRSWRHQARALRARHTSARCPKACKPRDCDRDKRGRR</sequence>
<protein>
    <submittedName>
        <fullName evidence="2">Uncharacterized protein</fullName>
    </submittedName>
</protein>
<gene>
    <name evidence="2" type="ORF">SAMN05443668_106141</name>
</gene>
<proteinExistence type="predicted"/>
<dbReference type="AlphaFoldDB" id="A0A1M7R268"/>
<dbReference type="STRING" id="134849.SAMN05443668_106141"/>
<feature type="region of interest" description="Disordered" evidence="1">
    <location>
        <begin position="114"/>
        <end position="137"/>
    </location>
</feature>
<dbReference type="EMBL" id="FRCS01000006">
    <property type="protein sequence ID" value="SHN38803.1"/>
    <property type="molecule type" value="Genomic_DNA"/>
</dbReference>
<evidence type="ECO:0000256" key="1">
    <source>
        <dbReference type="SAM" id="MobiDB-lite"/>
    </source>
</evidence>
<dbReference type="RefSeq" id="WP_073259431.1">
    <property type="nucleotide sequence ID" value="NZ_FRCS01000006.1"/>
</dbReference>
<dbReference type="OrthoDB" id="1822491at2"/>
<accession>A0A1M7R268</accession>
<keyword evidence="3" id="KW-1185">Reference proteome</keyword>